<keyword evidence="2" id="KW-0472">Membrane</keyword>
<evidence type="ECO:0000256" key="1">
    <source>
        <dbReference type="SAM" id="MobiDB-lite"/>
    </source>
</evidence>
<dbReference type="EMBL" id="KQ235419">
    <property type="protein sequence ID" value="KMZ99325.1"/>
    <property type="molecule type" value="Genomic_DNA"/>
</dbReference>
<evidence type="ECO:0000313" key="4">
    <source>
        <dbReference type="Proteomes" id="UP000053239"/>
    </source>
</evidence>
<proteinExistence type="predicted"/>
<feature type="transmembrane region" description="Helical" evidence="2">
    <location>
        <begin position="14"/>
        <end position="34"/>
    </location>
</feature>
<name>A0A0J9TTT0_PLAVI</name>
<reference evidence="3 4" key="1">
    <citation type="submission" date="2011-09" db="EMBL/GenBank/DDBJ databases">
        <title>The Genome Sequence of Plasmodium vivax North Korean.</title>
        <authorList>
            <consortium name="The Broad Institute Genome Sequencing Platform"/>
            <consortium name="The Broad Institute Genome Sequencing Center for Infectious Disease"/>
            <person name="Neafsey D."/>
            <person name="Carlton J."/>
            <person name="Barnwell J."/>
            <person name="Collins W."/>
            <person name="Escalante A."/>
            <person name="Mullikin J."/>
            <person name="Saul A."/>
            <person name="Guigo R."/>
            <person name="Camara F."/>
            <person name="Young S.K."/>
            <person name="Zeng Q."/>
            <person name="Gargeya S."/>
            <person name="Fitzgerald M."/>
            <person name="Haas B."/>
            <person name="Abouelleil A."/>
            <person name="Alvarado L."/>
            <person name="Arachchi H.M."/>
            <person name="Berlin A."/>
            <person name="Brown A."/>
            <person name="Chapman S.B."/>
            <person name="Chen Z."/>
            <person name="Dunbar C."/>
            <person name="Freedman E."/>
            <person name="Gearin G."/>
            <person name="Gellesch M."/>
            <person name="Goldberg J."/>
            <person name="Griggs A."/>
            <person name="Gujja S."/>
            <person name="Heiman D."/>
            <person name="Howarth C."/>
            <person name="Larson L."/>
            <person name="Lui A."/>
            <person name="MacDonald P.J.P."/>
            <person name="Montmayeur A."/>
            <person name="Murphy C."/>
            <person name="Neiman D."/>
            <person name="Pearson M."/>
            <person name="Priest M."/>
            <person name="Roberts A."/>
            <person name="Saif S."/>
            <person name="Shea T."/>
            <person name="Shenoy N."/>
            <person name="Sisk P."/>
            <person name="Stolte C."/>
            <person name="Sykes S."/>
            <person name="Wortman J."/>
            <person name="Nusbaum C."/>
            <person name="Birren B."/>
        </authorList>
    </citation>
    <scope>NUCLEOTIDE SEQUENCE [LARGE SCALE GENOMIC DNA]</scope>
    <source>
        <strain evidence="3 4">North Korean</strain>
    </source>
</reference>
<accession>A0A0J9TTT0</accession>
<protein>
    <recommendedName>
        <fullName evidence="5">Variable surface protein</fullName>
    </recommendedName>
</protein>
<sequence length="305" mass="36049">MSDDILDIANWKNNVGFCYFIFSKFLFILIIKIYKIYPFLKKVSDVYDKFNNNEYAGMSRSSYELLCYPIINKVDRNVEKHNDFCIKLMRNLGHHDAQTKYFKPSHDDCHILYNWIYNKIKNSETPNKLIVKCFDDYINLMKPVPGKHKCSYDLFNSTYLEPRKITILKIFDSSMSDIIVKLNEKYSSTDIPSQNFVCECVKIYKELKKDHCTEASRTDKHVQTCEMLEGFKKSYMQVFYQFLFKKDKIPSLDNVENEYSEKCFSNKPILNILTSRDNEQDGLSRSTTDTEEELSELQGPRDFLT</sequence>
<dbReference type="AlphaFoldDB" id="A0A0J9TTT0"/>
<keyword evidence="2" id="KW-0812">Transmembrane</keyword>
<organism evidence="3 4">
    <name type="scientific">Plasmodium vivax North Korean</name>
    <dbReference type="NCBI Taxonomy" id="1035514"/>
    <lineage>
        <taxon>Eukaryota</taxon>
        <taxon>Sar</taxon>
        <taxon>Alveolata</taxon>
        <taxon>Apicomplexa</taxon>
        <taxon>Aconoidasida</taxon>
        <taxon>Haemosporida</taxon>
        <taxon>Plasmodiidae</taxon>
        <taxon>Plasmodium</taxon>
        <taxon>Plasmodium (Plasmodium)</taxon>
    </lineage>
</organism>
<dbReference type="Proteomes" id="UP000053239">
    <property type="component" value="Unassembled WGS sequence"/>
</dbReference>
<evidence type="ECO:0000256" key="2">
    <source>
        <dbReference type="SAM" id="Phobius"/>
    </source>
</evidence>
<evidence type="ECO:0008006" key="5">
    <source>
        <dbReference type="Google" id="ProtNLM"/>
    </source>
</evidence>
<keyword evidence="2" id="KW-1133">Transmembrane helix</keyword>
<gene>
    <name evidence="3" type="ORF">PVNG_02208</name>
</gene>
<feature type="region of interest" description="Disordered" evidence="1">
    <location>
        <begin position="275"/>
        <end position="305"/>
    </location>
</feature>
<evidence type="ECO:0000313" key="3">
    <source>
        <dbReference type="EMBL" id="KMZ99325.1"/>
    </source>
</evidence>